<proteinExistence type="inferred from homology"/>
<dbReference type="PANTHER" id="PTHR31964:SF113">
    <property type="entry name" value="USPA DOMAIN-CONTAINING PROTEIN"/>
    <property type="match status" value="1"/>
</dbReference>
<dbReference type="OrthoDB" id="152484at2"/>
<dbReference type="PRINTS" id="PR01438">
    <property type="entry name" value="UNVRSLSTRESS"/>
</dbReference>
<feature type="domain" description="UspA" evidence="2">
    <location>
        <begin position="1"/>
        <end position="140"/>
    </location>
</feature>
<dbReference type="Gene3D" id="3.40.50.620">
    <property type="entry name" value="HUPs"/>
    <property type="match status" value="1"/>
</dbReference>
<protein>
    <submittedName>
        <fullName evidence="3">UspA domain-containing protein</fullName>
    </submittedName>
</protein>
<accession>F0SY42</accession>
<dbReference type="RefSeq" id="WP_013623663.1">
    <property type="nucleotide sequence ID" value="NC_015172.1"/>
</dbReference>
<dbReference type="InterPro" id="IPR014729">
    <property type="entry name" value="Rossmann-like_a/b/a_fold"/>
</dbReference>
<dbReference type="EMBL" id="CP002547">
    <property type="protein sequence ID" value="ADY54792.1"/>
    <property type="molecule type" value="Genomic_DNA"/>
</dbReference>
<reference evidence="4" key="2">
    <citation type="submission" date="2011-02" db="EMBL/GenBank/DDBJ databases">
        <title>The complete genome of Syntrophobotulus glycolicus DSM 8271.</title>
        <authorList>
            <person name="Lucas S."/>
            <person name="Copeland A."/>
            <person name="Lapidus A."/>
            <person name="Bruce D."/>
            <person name="Goodwin L."/>
            <person name="Pitluck S."/>
            <person name="Kyrpides N."/>
            <person name="Mavromatis K."/>
            <person name="Pagani I."/>
            <person name="Ivanova N."/>
            <person name="Mikhailova N."/>
            <person name="Chertkov O."/>
            <person name="Held B."/>
            <person name="Detter J.C."/>
            <person name="Tapia R."/>
            <person name="Han C."/>
            <person name="Land M."/>
            <person name="Hauser L."/>
            <person name="Markowitz V."/>
            <person name="Cheng J.-F."/>
            <person name="Hugenholtz P."/>
            <person name="Woyke T."/>
            <person name="Wu D."/>
            <person name="Spring S."/>
            <person name="Schroeder M."/>
            <person name="Brambilla E."/>
            <person name="Klenk H.-P."/>
            <person name="Eisen J.A."/>
        </authorList>
    </citation>
    <scope>NUCLEOTIDE SEQUENCE [LARGE SCALE GENOMIC DNA]</scope>
    <source>
        <strain evidence="4">DSM 8271 / FlGlyR</strain>
    </source>
</reference>
<dbReference type="InterPro" id="IPR006016">
    <property type="entry name" value="UspA"/>
</dbReference>
<dbReference type="CDD" id="cd00293">
    <property type="entry name" value="USP-like"/>
    <property type="match status" value="1"/>
</dbReference>
<evidence type="ECO:0000259" key="2">
    <source>
        <dbReference type="Pfam" id="PF00582"/>
    </source>
</evidence>
<sequence>MKKILVPIDGSAGSDKAVRLAITLVHEGDTEIILLNVQSNYNTPNVKRFFSQEQIQAFQKEQSKEIFDRTLQITQEHPITVRTTLRLGDPGKEICDEAKESSVDFIVMGYRGLGTVKRAILGSVATQVLHETTCPVMIVP</sequence>
<keyword evidence="4" id="KW-1185">Reference proteome</keyword>
<dbReference type="KEGG" id="sgy:Sgly_0426"/>
<comment type="similarity">
    <text evidence="1">Belongs to the universal stress protein A family.</text>
</comment>
<dbReference type="HOGENOM" id="CLU_049301_14_1_9"/>
<dbReference type="AlphaFoldDB" id="F0SY42"/>
<dbReference type="Pfam" id="PF00582">
    <property type="entry name" value="Usp"/>
    <property type="match status" value="1"/>
</dbReference>
<evidence type="ECO:0000313" key="4">
    <source>
        <dbReference type="Proteomes" id="UP000007488"/>
    </source>
</evidence>
<name>F0SY42_SYNGF</name>
<dbReference type="Proteomes" id="UP000007488">
    <property type="component" value="Chromosome"/>
</dbReference>
<dbReference type="STRING" id="645991.Sgly_0426"/>
<evidence type="ECO:0000256" key="1">
    <source>
        <dbReference type="ARBA" id="ARBA00008791"/>
    </source>
</evidence>
<evidence type="ECO:0000313" key="3">
    <source>
        <dbReference type="EMBL" id="ADY54792.1"/>
    </source>
</evidence>
<dbReference type="eggNOG" id="COG0589">
    <property type="taxonomic scope" value="Bacteria"/>
</dbReference>
<gene>
    <name evidence="3" type="ordered locus">Sgly_0426</name>
</gene>
<dbReference type="PANTHER" id="PTHR31964">
    <property type="entry name" value="ADENINE NUCLEOTIDE ALPHA HYDROLASES-LIKE SUPERFAMILY PROTEIN"/>
    <property type="match status" value="1"/>
</dbReference>
<dbReference type="SUPFAM" id="SSF52402">
    <property type="entry name" value="Adenine nucleotide alpha hydrolases-like"/>
    <property type="match status" value="1"/>
</dbReference>
<dbReference type="InterPro" id="IPR006015">
    <property type="entry name" value="Universal_stress_UspA"/>
</dbReference>
<organism evidence="3 4">
    <name type="scientific">Syntrophobotulus glycolicus (strain DSM 8271 / FlGlyR)</name>
    <dbReference type="NCBI Taxonomy" id="645991"/>
    <lineage>
        <taxon>Bacteria</taxon>
        <taxon>Bacillati</taxon>
        <taxon>Bacillota</taxon>
        <taxon>Clostridia</taxon>
        <taxon>Eubacteriales</taxon>
        <taxon>Desulfitobacteriaceae</taxon>
        <taxon>Syntrophobotulus</taxon>
    </lineage>
</organism>
<reference evidence="3 4" key="1">
    <citation type="journal article" date="2011" name="Stand. Genomic Sci.">
        <title>Complete genome sequence of Syntrophobotulus glycolicus type strain (FlGlyR).</title>
        <authorList>
            <person name="Han C."/>
            <person name="Mwirichia R."/>
            <person name="Chertkov O."/>
            <person name="Held B."/>
            <person name="Lapidus A."/>
            <person name="Nolan M."/>
            <person name="Lucas S."/>
            <person name="Hammon N."/>
            <person name="Deshpande S."/>
            <person name="Cheng J.F."/>
            <person name="Tapia R."/>
            <person name="Goodwin L."/>
            <person name="Pitluck S."/>
            <person name="Huntemann M."/>
            <person name="Liolios K."/>
            <person name="Ivanova N."/>
            <person name="Pagani I."/>
            <person name="Mavromatis K."/>
            <person name="Ovchinikova G."/>
            <person name="Pati A."/>
            <person name="Chen A."/>
            <person name="Palaniappan K."/>
            <person name="Land M."/>
            <person name="Hauser L."/>
            <person name="Brambilla E.M."/>
            <person name="Rohde M."/>
            <person name="Spring S."/>
            <person name="Sikorski J."/>
            <person name="Goker M."/>
            <person name="Woyke T."/>
            <person name="Bristow J."/>
            <person name="Eisen J.A."/>
            <person name="Markowitz V."/>
            <person name="Hugenholtz P."/>
            <person name="Kyrpides N.C."/>
            <person name="Klenk H.P."/>
            <person name="Detter J.C."/>
        </authorList>
    </citation>
    <scope>NUCLEOTIDE SEQUENCE [LARGE SCALE GENOMIC DNA]</scope>
    <source>
        <strain evidence="4">DSM 8271 / FlGlyR</strain>
    </source>
</reference>